<feature type="region of interest" description="Disordered" evidence="4">
    <location>
        <begin position="493"/>
        <end position="603"/>
    </location>
</feature>
<dbReference type="GO" id="GO:0005737">
    <property type="term" value="C:cytoplasm"/>
    <property type="evidence" value="ECO:0007669"/>
    <property type="project" value="TreeGrafter"/>
</dbReference>
<proteinExistence type="predicted"/>
<feature type="compositionally biased region" description="Low complexity" evidence="4">
    <location>
        <begin position="425"/>
        <end position="435"/>
    </location>
</feature>
<dbReference type="GO" id="GO:0005524">
    <property type="term" value="F:ATP binding"/>
    <property type="evidence" value="ECO:0007669"/>
    <property type="project" value="UniProtKB-UniRule"/>
</dbReference>
<dbReference type="GO" id="GO:0004674">
    <property type="term" value="F:protein serine/threonine kinase activity"/>
    <property type="evidence" value="ECO:0007669"/>
    <property type="project" value="TreeGrafter"/>
</dbReference>
<gene>
    <name evidence="6" type="ORF">EVJ58_g4651</name>
</gene>
<dbReference type="AlphaFoldDB" id="A0A4Y9YJW1"/>
<dbReference type="InterPro" id="IPR011009">
    <property type="entry name" value="Kinase-like_dom_sf"/>
</dbReference>
<feature type="binding site" evidence="3">
    <location>
        <position position="44"/>
    </location>
    <ligand>
        <name>ATP</name>
        <dbReference type="ChEBI" id="CHEBI:30616"/>
    </ligand>
</feature>
<dbReference type="InterPro" id="IPR008271">
    <property type="entry name" value="Ser/Thr_kinase_AS"/>
</dbReference>
<evidence type="ECO:0000313" key="6">
    <source>
        <dbReference type="EMBL" id="TFY61229.1"/>
    </source>
</evidence>
<accession>A0A4Y9YJW1</accession>
<dbReference type="PANTHER" id="PTHR24346">
    <property type="entry name" value="MAP/MICROTUBULE AFFINITY-REGULATING KINASE"/>
    <property type="match status" value="1"/>
</dbReference>
<feature type="compositionally biased region" description="Low complexity" evidence="4">
    <location>
        <begin position="215"/>
        <end position="225"/>
    </location>
</feature>
<keyword evidence="1 3" id="KW-0547">Nucleotide-binding</keyword>
<name>A0A4Y9YJW1_9APHY</name>
<feature type="region of interest" description="Disordered" evidence="4">
    <location>
        <begin position="336"/>
        <end position="413"/>
    </location>
</feature>
<feature type="region of interest" description="Disordered" evidence="4">
    <location>
        <begin position="168"/>
        <end position="233"/>
    </location>
</feature>
<comment type="caution">
    <text evidence="6">The sequence shown here is derived from an EMBL/GenBank/DDBJ whole genome shotgun (WGS) entry which is preliminary data.</text>
</comment>
<dbReference type="PROSITE" id="PS50011">
    <property type="entry name" value="PROTEIN_KINASE_DOM"/>
    <property type="match status" value="1"/>
</dbReference>
<sequence length="603" mass="65694">MDAIPEDAEGAIVAGYTLGPIIGVGGFSTIRQATSSEGGSVAIKIVRRSDLSARVRKRLGRETTIWRSLSHEHVLPLFSVTQMPHADYYVTLYCPAGTLFDILKRDGHPALPQDDAGMMFRQVVRGLRYLHEVAGVVHGDMKLENVLVDEMGVCRIADFGMARKIGEVEEPDAESSESSSRGTPATLPRRSHGTQGPLHKHLSLMRHGGARHRGSTPLPSSTTTPCRSREFPQGSLPYASPELLLPSSSTAHSPNPAQDIWALGVMLYTLLTGRLPFMDSYDPRLQMKILHGVYEMPKGIGHGAERVLTGCLERSVPNRWTIAMVDEVAWGIGWGAEGDEASPPPEIPSRVSSKSRSRPHPGVRIDADSLAIVARRRSASRHAHVHSHHPYEPHHQLHHHHEHPPHPRPMEPSFSALTNAILRTSSADSDSSGSALNESALLMTPGQPQRQERERGRLPRPKAQLPMDLPIPDSRSVSPLDALLTPADSLRAAEPSEGVDKSPAMGDIFSPVVESTSGDGDEHWSYGDDADVVHSAREQLRHVLERDSQRSGPGRRGSVPPPSARTPFQCPSPSGLYTPATPRSIQSRSHSVDVRPVGHRNDG</sequence>
<dbReference type="PROSITE" id="PS00107">
    <property type="entry name" value="PROTEIN_KINASE_ATP"/>
    <property type="match status" value="1"/>
</dbReference>
<dbReference type="SMART" id="SM00220">
    <property type="entry name" value="S_TKc"/>
    <property type="match status" value="1"/>
</dbReference>
<dbReference type="Pfam" id="PF00069">
    <property type="entry name" value="Pkinase"/>
    <property type="match status" value="2"/>
</dbReference>
<dbReference type="GO" id="GO:0035556">
    <property type="term" value="P:intracellular signal transduction"/>
    <property type="evidence" value="ECO:0007669"/>
    <property type="project" value="TreeGrafter"/>
</dbReference>
<feature type="compositionally biased region" description="Basic and acidic residues" evidence="4">
    <location>
        <begin position="520"/>
        <end position="549"/>
    </location>
</feature>
<dbReference type="Gene3D" id="1.10.510.10">
    <property type="entry name" value="Transferase(Phosphotransferase) domain 1"/>
    <property type="match status" value="2"/>
</dbReference>
<dbReference type="PANTHER" id="PTHR24346:SF76">
    <property type="entry name" value="NON-SPECIFIC SERINE_THREONINE PROTEIN KINASE"/>
    <property type="match status" value="1"/>
</dbReference>
<keyword evidence="2 3" id="KW-0067">ATP-binding</keyword>
<dbReference type="InterPro" id="IPR017441">
    <property type="entry name" value="Protein_kinase_ATP_BS"/>
</dbReference>
<organism evidence="6 7">
    <name type="scientific">Rhodofomes roseus</name>
    <dbReference type="NCBI Taxonomy" id="34475"/>
    <lineage>
        <taxon>Eukaryota</taxon>
        <taxon>Fungi</taxon>
        <taxon>Dikarya</taxon>
        <taxon>Basidiomycota</taxon>
        <taxon>Agaricomycotina</taxon>
        <taxon>Agaricomycetes</taxon>
        <taxon>Polyporales</taxon>
        <taxon>Rhodofomes</taxon>
    </lineage>
</organism>
<protein>
    <recommendedName>
        <fullName evidence="5">Protein kinase domain-containing protein</fullName>
    </recommendedName>
</protein>
<feature type="domain" description="Protein kinase" evidence="5">
    <location>
        <begin position="16"/>
        <end position="331"/>
    </location>
</feature>
<evidence type="ECO:0000313" key="7">
    <source>
        <dbReference type="Proteomes" id="UP000298390"/>
    </source>
</evidence>
<dbReference type="InterPro" id="IPR000719">
    <property type="entry name" value="Prot_kinase_dom"/>
</dbReference>
<dbReference type="PROSITE" id="PS00108">
    <property type="entry name" value="PROTEIN_KINASE_ST"/>
    <property type="match status" value="1"/>
</dbReference>
<evidence type="ECO:0000256" key="3">
    <source>
        <dbReference type="PROSITE-ProRule" id="PRU10141"/>
    </source>
</evidence>
<evidence type="ECO:0000256" key="1">
    <source>
        <dbReference type="ARBA" id="ARBA00022741"/>
    </source>
</evidence>
<dbReference type="EMBL" id="SEKV01000217">
    <property type="protein sequence ID" value="TFY61229.1"/>
    <property type="molecule type" value="Genomic_DNA"/>
</dbReference>
<feature type="compositionally biased region" description="Basic residues" evidence="4">
    <location>
        <begin position="374"/>
        <end position="388"/>
    </location>
</feature>
<evidence type="ECO:0000256" key="4">
    <source>
        <dbReference type="SAM" id="MobiDB-lite"/>
    </source>
</evidence>
<feature type="region of interest" description="Disordered" evidence="4">
    <location>
        <begin position="425"/>
        <end position="479"/>
    </location>
</feature>
<evidence type="ECO:0000256" key="2">
    <source>
        <dbReference type="ARBA" id="ARBA00022840"/>
    </source>
</evidence>
<dbReference type="Proteomes" id="UP000298390">
    <property type="component" value="Unassembled WGS sequence"/>
</dbReference>
<dbReference type="GO" id="GO:0000226">
    <property type="term" value="P:microtubule cytoskeleton organization"/>
    <property type="evidence" value="ECO:0007669"/>
    <property type="project" value="TreeGrafter"/>
</dbReference>
<reference evidence="6 7" key="1">
    <citation type="submission" date="2019-01" db="EMBL/GenBank/DDBJ databases">
        <title>Genome sequencing of the rare red list fungi Fomitopsis rosea.</title>
        <authorList>
            <person name="Buettner E."/>
            <person name="Kellner H."/>
        </authorList>
    </citation>
    <scope>NUCLEOTIDE SEQUENCE [LARGE SCALE GENOMIC DNA]</scope>
    <source>
        <strain evidence="6 7">DSM 105464</strain>
    </source>
</reference>
<evidence type="ECO:0000259" key="5">
    <source>
        <dbReference type="PROSITE" id="PS50011"/>
    </source>
</evidence>
<dbReference type="SUPFAM" id="SSF56112">
    <property type="entry name" value="Protein kinase-like (PK-like)"/>
    <property type="match status" value="1"/>
</dbReference>
<feature type="compositionally biased region" description="Basic residues" evidence="4">
    <location>
        <begin position="198"/>
        <end position="214"/>
    </location>
</feature>
<dbReference type="STRING" id="34475.A0A4Y9YJW1"/>